<accession>A0A7T7CAN0</accession>
<evidence type="ECO:0000313" key="1">
    <source>
        <dbReference type="EMBL" id="QQK75074.1"/>
    </source>
</evidence>
<sequence length="67" mass="7676">MATKQELIDFYHSECERYFEAAQDGRVKAANAADEEDAHFYSKAIRENALIASICKQFVKNLEEMEG</sequence>
<keyword evidence="3" id="KW-1185">Reference proteome</keyword>
<dbReference type="EMBL" id="CP054705">
    <property type="protein sequence ID" value="QQK75135.1"/>
    <property type="molecule type" value="Genomic_DNA"/>
</dbReference>
<organism evidence="1 3">
    <name type="scientific">Salicibibacter cibarius</name>
    <dbReference type="NCBI Taxonomy" id="2743000"/>
    <lineage>
        <taxon>Bacteria</taxon>
        <taxon>Bacillati</taxon>
        <taxon>Bacillota</taxon>
        <taxon>Bacilli</taxon>
        <taxon>Bacillales</taxon>
        <taxon>Bacillaceae</taxon>
        <taxon>Salicibibacter</taxon>
    </lineage>
</organism>
<dbReference type="RefSeq" id="WP_200127651.1">
    <property type="nucleotide sequence ID" value="NZ_CP054705.1"/>
</dbReference>
<dbReference type="AlphaFoldDB" id="A0A7T7CAN0"/>
<evidence type="ECO:0000313" key="3">
    <source>
        <dbReference type="Proteomes" id="UP000595823"/>
    </source>
</evidence>
<gene>
    <name evidence="1" type="ORF">HUG15_05300</name>
    <name evidence="2" type="ORF">HUG15_05635</name>
</gene>
<dbReference type="KEGG" id="scia:HUG15_05300"/>
<protein>
    <submittedName>
        <fullName evidence="1">Uncharacterized protein</fullName>
    </submittedName>
</protein>
<reference evidence="1 3" key="1">
    <citation type="submission" date="2020-06" db="EMBL/GenBank/DDBJ databases">
        <title>Genomic analysis of Salicibibacter sp. NKC5-3.</title>
        <authorList>
            <person name="Oh Y.J."/>
        </authorList>
    </citation>
    <scope>NUCLEOTIDE SEQUENCE [LARGE SCALE GENOMIC DNA]</scope>
    <source>
        <strain evidence="1 3">NKC5-3</strain>
    </source>
</reference>
<name>A0A7T7CAN0_9BACI</name>
<proteinExistence type="predicted"/>
<dbReference type="EMBL" id="CP054705">
    <property type="protein sequence ID" value="QQK75074.1"/>
    <property type="molecule type" value="Genomic_DNA"/>
</dbReference>
<evidence type="ECO:0000313" key="2">
    <source>
        <dbReference type="EMBL" id="QQK75135.1"/>
    </source>
</evidence>
<dbReference type="Proteomes" id="UP000595823">
    <property type="component" value="Chromosome"/>
</dbReference>
<dbReference type="KEGG" id="scia:HUG15_05635"/>